<sequence>MPGLPSYDQHLLDRLNALKKSSIQIESSKRQPESNTFAKPSTPESDLSARLRSLRNGSLSPSPAPKSSAPAEPSPFPVAPVDDPDPLRNPLGPDYKTLDELLADLGPEDQWTLNPDDPGDIKKLMDEAREALPHDEHPPTSRTENTEEESKLQGKKPDKDCLTSDLDMSVFALDDDDNKEKGRESNLEYESREAQDIVARLLDEVNLERANEPKDSEPVPDEPEEGDEEEPSFLLPSAPSKLPDPPAGAESSKKSLDFESDIVARMAVLKGLGSTNELGLPSAPTFKPLDKPVKGVMKKYTDEEIASWCIICQDDATVKCLGCDGDLYCARCWKEGHMGPDVGREERGHKWTKFKKPN</sequence>
<dbReference type="PANTHER" id="PTHR46603:SF1">
    <property type="entry name" value="ABSCISSION_NOCUT CHECKPOINT REGULATOR"/>
    <property type="match status" value="1"/>
</dbReference>
<organism evidence="2 3">
    <name type="scientific">Hyaloscypha bicolor E</name>
    <dbReference type="NCBI Taxonomy" id="1095630"/>
    <lineage>
        <taxon>Eukaryota</taxon>
        <taxon>Fungi</taxon>
        <taxon>Dikarya</taxon>
        <taxon>Ascomycota</taxon>
        <taxon>Pezizomycotina</taxon>
        <taxon>Leotiomycetes</taxon>
        <taxon>Helotiales</taxon>
        <taxon>Hyaloscyphaceae</taxon>
        <taxon>Hyaloscypha</taxon>
        <taxon>Hyaloscypha bicolor</taxon>
    </lineage>
</organism>
<keyword evidence="3" id="KW-1185">Reference proteome</keyword>
<dbReference type="OrthoDB" id="5407799at2759"/>
<dbReference type="CDD" id="cd19817">
    <property type="entry name" value="Bbox1_ANCHR-like"/>
    <property type="match status" value="1"/>
</dbReference>
<feature type="compositionally biased region" description="Acidic residues" evidence="1">
    <location>
        <begin position="218"/>
        <end position="231"/>
    </location>
</feature>
<dbReference type="GeneID" id="36582610"/>
<dbReference type="InParanoid" id="A0A2J6TEC4"/>
<dbReference type="PANTHER" id="PTHR46603">
    <property type="entry name" value="ABSCISSION/NOCUT CHECKPOINT REGULATOR"/>
    <property type="match status" value="1"/>
</dbReference>
<evidence type="ECO:0000313" key="3">
    <source>
        <dbReference type="Proteomes" id="UP000235371"/>
    </source>
</evidence>
<evidence type="ECO:0000256" key="1">
    <source>
        <dbReference type="SAM" id="MobiDB-lite"/>
    </source>
</evidence>
<dbReference type="InterPro" id="IPR044553">
    <property type="entry name" value="Bbox1_ANCHR"/>
</dbReference>
<feature type="compositionally biased region" description="Polar residues" evidence="1">
    <location>
        <begin position="33"/>
        <end position="45"/>
    </location>
</feature>
<dbReference type="EMBL" id="KZ613786">
    <property type="protein sequence ID" value="PMD61381.1"/>
    <property type="molecule type" value="Genomic_DNA"/>
</dbReference>
<gene>
    <name evidence="2" type="ORF">K444DRAFT_526328</name>
</gene>
<feature type="region of interest" description="Disordered" evidence="1">
    <location>
        <begin position="23"/>
        <end position="254"/>
    </location>
</feature>
<name>A0A2J6TEC4_9HELO</name>
<evidence type="ECO:0000313" key="2">
    <source>
        <dbReference type="EMBL" id="PMD61381.1"/>
    </source>
</evidence>
<reference evidence="2 3" key="1">
    <citation type="submission" date="2016-04" db="EMBL/GenBank/DDBJ databases">
        <title>A degradative enzymes factory behind the ericoid mycorrhizal symbiosis.</title>
        <authorList>
            <consortium name="DOE Joint Genome Institute"/>
            <person name="Martino E."/>
            <person name="Morin E."/>
            <person name="Grelet G."/>
            <person name="Kuo A."/>
            <person name="Kohler A."/>
            <person name="Daghino S."/>
            <person name="Barry K."/>
            <person name="Choi C."/>
            <person name="Cichocki N."/>
            <person name="Clum A."/>
            <person name="Copeland A."/>
            <person name="Hainaut M."/>
            <person name="Haridas S."/>
            <person name="Labutti K."/>
            <person name="Lindquist E."/>
            <person name="Lipzen A."/>
            <person name="Khouja H.-R."/>
            <person name="Murat C."/>
            <person name="Ohm R."/>
            <person name="Olson A."/>
            <person name="Spatafora J."/>
            <person name="Veneault-Fourrey C."/>
            <person name="Henrissat B."/>
            <person name="Grigoriev I."/>
            <person name="Martin F."/>
            <person name="Perotto S."/>
        </authorList>
    </citation>
    <scope>NUCLEOTIDE SEQUENCE [LARGE SCALE GENOMIC DNA]</scope>
    <source>
        <strain evidence="2 3">E</strain>
    </source>
</reference>
<dbReference type="RefSeq" id="XP_024738285.1">
    <property type="nucleotide sequence ID" value="XM_024874530.1"/>
</dbReference>
<dbReference type="Pfam" id="PF22586">
    <property type="entry name" value="ANCHR-like_BBOX"/>
    <property type="match status" value="1"/>
</dbReference>
<accession>A0A2J6TEC4</accession>
<protein>
    <recommendedName>
        <fullName evidence="4">Abscission/NoCut checkpoint regulator</fullName>
    </recommendedName>
</protein>
<evidence type="ECO:0008006" key="4">
    <source>
        <dbReference type="Google" id="ProtNLM"/>
    </source>
</evidence>
<dbReference type="SUPFAM" id="SSF57845">
    <property type="entry name" value="B-box zinc-binding domain"/>
    <property type="match status" value="1"/>
</dbReference>
<feature type="compositionally biased region" description="Basic and acidic residues" evidence="1">
    <location>
        <begin position="119"/>
        <end position="162"/>
    </location>
</feature>
<proteinExistence type="predicted"/>
<dbReference type="AlphaFoldDB" id="A0A2J6TEC4"/>
<dbReference type="Proteomes" id="UP000235371">
    <property type="component" value="Unassembled WGS sequence"/>
</dbReference>
<dbReference type="STRING" id="1095630.A0A2J6TEC4"/>
<feature type="compositionally biased region" description="Basic and acidic residues" evidence="1">
    <location>
        <begin position="178"/>
        <end position="217"/>
    </location>
</feature>
<feature type="compositionally biased region" description="Low complexity" evidence="1">
    <location>
        <begin position="58"/>
        <end position="71"/>
    </location>
</feature>